<comment type="caution">
    <text evidence="2">The sequence shown here is derived from an EMBL/GenBank/DDBJ whole genome shotgun (WGS) entry which is preliminary data.</text>
</comment>
<feature type="chain" id="PRO_5007880680" evidence="1">
    <location>
        <begin position="19"/>
        <end position="108"/>
    </location>
</feature>
<evidence type="ECO:0000256" key="1">
    <source>
        <dbReference type="SAM" id="SignalP"/>
    </source>
</evidence>
<dbReference type="EMBL" id="AUYB01000146">
    <property type="protein sequence ID" value="KZN30804.1"/>
    <property type="molecule type" value="Genomic_DNA"/>
</dbReference>
<dbReference type="GeneID" id="57362716"/>
<protein>
    <submittedName>
        <fullName evidence="2">Uncharacterized protein</fullName>
    </submittedName>
</protein>
<sequence length="108" mass="11845">MKTVLSIIALLATFSSQAEWIHNTKITDVRWYDINSGHGYITTENSSSPECTSGKASQHRYFSKAENEAQTIISLGLAAMMADKTVDIFLAGCHDGTHSKVKGIIINR</sequence>
<name>A0A166ULA1_9GAMM</name>
<dbReference type="AlphaFoldDB" id="A0A166ULA1"/>
<organism evidence="2 3">
    <name type="scientific">Pseudoalteromonas luteoviolacea DSM 6061</name>
    <dbReference type="NCBI Taxonomy" id="1365250"/>
    <lineage>
        <taxon>Bacteria</taxon>
        <taxon>Pseudomonadati</taxon>
        <taxon>Pseudomonadota</taxon>
        <taxon>Gammaproteobacteria</taxon>
        <taxon>Alteromonadales</taxon>
        <taxon>Pseudoalteromonadaceae</taxon>
        <taxon>Pseudoalteromonas</taxon>
    </lineage>
</organism>
<evidence type="ECO:0000313" key="3">
    <source>
        <dbReference type="Proteomes" id="UP000076643"/>
    </source>
</evidence>
<gene>
    <name evidence="2" type="ORF">N475_24040</name>
</gene>
<evidence type="ECO:0000313" key="2">
    <source>
        <dbReference type="EMBL" id="KZN30804.1"/>
    </source>
</evidence>
<feature type="signal peptide" evidence="1">
    <location>
        <begin position="1"/>
        <end position="18"/>
    </location>
</feature>
<reference evidence="2 3" key="1">
    <citation type="submission" date="2013-07" db="EMBL/GenBank/DDBJ databases">
        <title>Comparative Genomic and Metabolomic Analysis of Twelve Strains of Pseudoalteromonas luteoviolacea.</title>
        <authorList>
            <person name="Vynne N.G."/>
            <person name="Mansson M."/>
            <person name="Gram L."/>
        </authorList>
    </citation>
    <scope>NUCLEOTIDE SEQUENCE [LARGE SCALE GENOMIC DNA]</scope>
    <source>
        <strain evidence="2 3">DSM 6061</strain>
    </source>
</reference>
<accession>A0A166ULA1</accession>
<keyword evidence="3" id="KW-1185">Reference proteome</keyword>
<keyword evidence="1" id="KW-0732">Signal</keyword>
<dbReference type="PATRIC" id="fig|1365250.3.peg.4766"/>
<proteinExistence type="predicted"/>
<dbReference type="Proteomes" id="UP000076643">
    <property type="component" value="Unassembled WGS sequence"/>
</dbReference>
<dbReference type="RefSeq" id="WP_063358348.1">
    <property type="nucleotide sequence ID" value="NZ_AQHB01000025.1"/>
</dbReference>